<accession>A0ABV6HP97</accession>
<feature type="coiled-coil region" evidence="1">
    <location>
        <begin position="1046"/>
        <end position="1073"/>
    </location>
</feature>
<dbReference type="EMBL" id="JBHLWO010000002">
    <property type="protein sequence ID" value="MFC0320738.1"/>
    <property type="molecule type" value="Genomic_DNA"/>
</dbReference>
<organism evidence="2 3">
    <name type="scientific">Olivibacter oleidegradans</name>
    <dbReference type="NCBI Taxonomy" id="760123"/>
    <lineage>
        <taxon>Bacteria</taxon>
        <taxon>Pseudomonadati</taxon>
        <taxon>Bacteroidota</taxon>
        <taxon>Sphingobacteriia</taxon>
        <taxon>Sphingobacteriales</taxon>
        <taxon>Sphingobacteriaceae</taxon>
        <taxon>Olivibacter</taxon>
    </lineage>
</organism>
<reference evidence="2 3" key="1">
    <citation type="submission" date="2024-09" db="EMBL/GenBank/DDBJ databases">
        <authorList>
            <person name="Sun Q."/>
            <person name="Mori K."/>
        </authorList>
    </citation>
    <scope>NUCLEOTIDE SEQUENCE [LARGE SCALE GENOMIC DNA]</scope>
    <source>
        <strain evidence="2 3">CCM 7765</strain>
    </source>
</reference>
<dbReference type="RefSeq" id="WP_377477663.1">
    <property type="nucleotide sequence ID" value="NZ_JBHLWO010000002.1"/>
</dbReference>
<dbReference type="Proteomes" id="UP001589774">
    <property type="component" value="Unassembled WGS sequence"/>
</dbReference>
<evidence type="ECO:0000313" key="2">
    <source>
        <dbReference type="EMBL" id="MFC0320738.1"/>
    </source>
</evidence>
<evidence type="ECO:0000256" key="1">
    <source>
        <dbReference type="SAM" id="Coils"/>
    </source>
</evidence>
<gene>
    <name evidence="2" type="ORF">ACFFI0_20600</name>
</gene>
<comment type="caution">
    <text evidence="2">The sequence shown here is derived from an EMBL/GenBank/DDBJ whole genome shotgun (WGS) entry which is preliminary data.</text>
</comment>
<keyword evidence="3" id="KW-1185">Reference proteome</keyword>
<evidence type="ECO:0008006" key="4">
    <source>
        <dbReference type="Google" id="ProtNLM"/>
    </source>
</evidence>
<name>A0ABV6HP97_9SPHI</name>
<proteinExistence type="predicted"/>
<evidence type="ECO:0000313" key="3">
    <source>
        <dbReference type="Proteomes" id="UP001589774"/>
    </source>
</evidence>
<sequence length="1492" mass="171559">MEKIKFSELLRLISISDTRLYPFSDDFENNVTDILDPVIKDVYKNDVIYDQEGIELVKIFITLNELYKELGKLISDAIQRTGLDLDGFTKSLSSFCNEYCLSIMKQQLSTRENSELNNLHHLTQMPAGQLKNENGQEVNINDVMDNIADTCSELLSFYVNQNIHPQIGENPVESEQLDSILFYLLQAGTILYSYKQEFEKFQCAEIALKLEGENIVFKYDPPNYHFLRFANRHREFAGVFQAFGAGHNMTREYKEGPSVEITDEGWITLNEAVKEQISIQDSSTSIFVNFYFHLHLSDTETQDLKVNDILDFVVAIEQLFVRCLQKNQTVRPAAFRIKHTDLLSYINILTGQSTQIIEMLIGQFSCAVSSKVDIWRKPLISQEGYYCFFYPTITFGAFSSRFENLLSFHMSKPELNRKFIEYISLELSKPNKKALFNLVDSELYKTAVKADDILVYESDRTIVILKAVMLKYCLTPSECFNTLTLIHEYNDEFLKERDIIKKRLEEASNKGELNVLSAIVTNHYQFSGINIGETILLDPSILVNYVVVGKYSKSIMMNDFDLHRSEEIASYSYYDDEESFNKNLARFFSMPAPLEEMINNLTIETIRISPKTASPAIFTDIVRMESLKNTIEDTINELKTNFRQLHYFEIDYNRQGMQESKELIEQRIQYLLPMAFSYFAMNRSDRNSRIRLLDIFKEFGILSVANLIFGLHAQIENLAKKRIEKTVPVKIGSFDRIKGEKHLEEIMSKMLAGKSSSLSTINIEHGLSEKDTDNLINYLLDIAASFTAKKYTDGELTGMYTIITLVANLTISKEKYEPLIYSICENYIATLNYNGHYQQARDTAEEILAFSLKYQKYPLIGWLCLFKCFSIQKNALDGCFYGILYFSALNSTPVIKDYHAFDGLYNAFIYYRNFHYHKLSDSLYASLQSFELSEYDLQKITLSYFYSLISSPERTRLLFPQVEDFLMSHKDSIIGYGHQGCHPWMAFFYNLMNLESAETLKLSDFLRGCIAEFEQQIFPETLAELKATAFSVPNETANLLRTALKKANETRDIEDYVSELSNLELLANNLIRDSVNTSDLESLLLAGLVINDPTLTFEHKESEGFTKLSFGDQKDEETPFVNYGENILSKLDLKDGDVICWIFEYSGKFAVLFINDLGQHSITKMDNWDLELMKSWLSQGLNAFVFNEVRASINEQEQDYIKSLQELQFSTIKIPFECSQLFVYTSIEIASFPKNLLLFEHPLQSDTFNQHQDIVKEYIRSVDKDFISFHKPITDIISIERYAKYGKDKELSFRDLRVEAWVPVDDQDMALFIAYTRMRLPLSDYQCEIRCELIPAPPLNGHINFIAAHGEKSGEGFKAVHTKEGEDGHAIINGLGTEHVFGKGTIAVVFICNSGFQSKKFYSQALTSFVNQLIGLGYEAVIAPAWKYNPEMCGIWTETFLNALKSGVKLSWAVYHANHVTSQKGFDEYWGFYAPSGWASMHLYGNPNIYFS</sequence>
<protein>
    <recommendedName>
        <fullName evidence="4">CHAT domain-containing protein</fullName>
    </recommendedName>
</protein>
<keyword evidence="1" id="KW-0175">Coiled coil</keyword>